<protein>
    <recommendedName>
        <fullName evidence="1">site-specific DNA-methyltransferase (adenine-specific)</fullName>
        <ecNumber evidence="1">2.1.1.72</ecNumber>
    </recommendedName>
</protein>
<dbReference type="PANTHER" id="PTHR33841:SF1">
    <property type="entry name" value="DNA METHYLTRANSFERASE A"/>
    <property type="match status" value="1"/>
</dbReference>
<evidence type="ECO:0000313" key="7">
    <source>
        <dbReference type="EMBL" id="NIJ54017.1"/>
    </source>
</evidence>
<accession>A0ABX0ULY2</accession>
<organism evidence="7 8">
    <name type="scientific">Dyadobacter arcticus</name>
    <dbReference type="NCBI Taxonomy" id="1078754"/>
    <lineage>
        <taxon>Bacteria</taxon>
        <taxon>Pseudomonadati</taxon>
        <taxon>Bacteroidota</taxon>
        <taxon>Cytophagia</taxon>
        <taxon>Cytophagales</taxon>
        <taxon>Spirosomataceae</taxon>
        <taxon>Dyadobacter</taxon>
    </lineage>
</organism>
<dbReference type="CDD" id="cd02440">
    <property type="entry name" value="AdoMet_MTases"/>
    <property type="match status" value="1"/>
</dbReference>
<dbReference type="EMBL" id="JAASQJ010000003">
    <property type="protein sequence ID" value="NIJ54017.1"/>
    <property type="molecule type" value="Genomic_DNA"/>
</dbReference>
<dbReference type="PROSITE" id="PS00092">
    <property type="entry name" value="N6_MTASE"/>
    <property type="match status" value="1"/>
</dbReference>
<evidence type="ECO:0000256" key="3">
    <source>
        <dbReference type="ARBA" id="ARBA00022679"/>
    </source>
</evidence>
<dbReference type="Gene3D" id="3.40.50.150">
    <property type="entry name" value="Vaccinia Virus protein VP39"/>
    <property type="match status" value="1"/>
</dbReference>
<dbReference type="SUPFAM" id="SSF53335">
    <property type="entry name" value="S-adenosyl-L-methionine-dependent methyltransferases"/>
    <property type="match status" value="1"/>
</dbReference>
<dbReference type="InterPro" id="IPR050953">
    <property type="entry name" value="N4_N6_ade-DNA_methylase"/>
</dbReference>
<comment type="caution">
    <text evidence="7">The sequence shown here is derived from an EMBL/GenBank/DDBJ whole genome shotgun (WGS) entry which is preliminary data.</text>
</comment>
<evidence type="ECO:0000256" key="2">
    <source>
        <dbReference type="ARBA" id="ARBA00022603"/>
    </source>
</evidence>
<keyword evidence="2 7" id="KW-0489">Methyltransferase</keyword>
<evidence type="ECO:0000256" key="1">
    <source>
        <dbReference type="ARBA" id="ARBA00011900"/>
    </source>
</evidence>
<evidence type="ECO:0000256" key="5">
    <source>
        <dbReference type="ARBA" id="ARBA00047942"/>
    </source>
</evidence>
<keyword evidence="8" id="KW-1185">Reference proteome</keyword>
<dbReference type="InterPro" id="IPR029063">
    <property type="entry name" value="SAM-dependent_MTases_sf"/>
</dbReference>
<sequence length="491" mass="57092">MNSLQIQVFQEKKLFGRVYTPDYIVTKILDDIEFSGLVPEKTIVDPACGDGQFLKQIVERILANTRPSRLKEALENVYGWDIDKEAVQKCRILLNRLIKQYDVHVEWNISVGNSLDHLLHHRFDYVVGNPPYIRIQNLAPEVRQFLKINYDFCVKGSTDIYIAFFELASRLLTDQGKCGYITPNSYFVSDNAYLLRLYFETKRNLLQITNFKDELIFGDASTYSAITIFDARPHENFLYQEFNGHSYLGKRIAFNHLNGRKFWFLTLSNKFLEVKIGQRLGDICQISVGIATLADWAYIVKIIGKPEPTIIKVQNKHGNIFSIEKDILKPIIKASRLKPSDNSISEYIIYPYQKNQNNRTEIIPEDIFKARFPFSYTYLTSIRTLLDQRDKKKPNPVAWYAFGRSQSMDTSIGEKIVFSPMKKKPNFIISKNPEALVYSGYYIKYAGNFEWLVEILNSVEMEDYINVTGRYFGHGWRGLTKRILEDFIIPL</sequence>
<name>A0ABX0ULY2_9BACT</name>
<evidence type="ECO:0000256" key="4">
    <source>
        <dbReference type="ARBA" id="ARBA00022691"/>
    </source>
</evidence>
<evidence type="ECO:0000313" key="8">
    <source>
        <dbReference type="Proteomes" id="UP001179181"/>
    </source>
</evidence>
<proteinExistence type="predicted"/>
<comment type="catalytic activity">
    <reaction evidence="5">
        <text>a 2'-deoxyadenosine in DNA + S-adenosyl-L-methionine = an N(6)-methyl-2'-deoxyadenosine in DNA + S-adenosyl-L-homocysteine + H(+)</text>
        <dbReference type="Rhea" id="RHEA:15197"/>
        <dbReference type="Rhea" id="RHEA-COMP:12418"/>
        <dbReference type="Rhea" id="RHEA-COMP:12419"/>
        <dbReference type="ChEBI" id="CHEBI:15378"/>
        <dbReference type="ChEBI" id="CHEBI:57856"/>
        <dbReference type="ChEBI" id="CHEBI:59789"/>
        <dbReference type="ChEBI" id="CHEBI:90615"/>
        <dbReference type="ChEBI" id="CHEBI:90616"/>
        <dbReference type="EC" id="2.1.1.72"/>
    </reaction>
</comment>
<dbReference type="EC" id="2.1.1.72" evidence="1"/>
<dbReference type="GO" id="GO:0008168">
    <property type="term" value="F:methyltransferase activity"/>
    <property type="evidence" value="ECO:0007669"/>
    <property type="project" value="UniProtKB-KW"/>
</dbReference>
<evidence type="ECO:0000259" key="6">
    <source>
        <dbReference type="Pfam" id="PF07669"/>
    </source>
</evidence>
<dbReference type="Pfam" id="PF07669">
    <property type="entry name" value="Eco57I"/>
    <property type="match status" value="1"/>
</dbReference>
<gene>
    <name evidence="7" type="ORF">FHS68_003199</name>
</gene>
<dbReference type="InterPro" id="IPR002052">
    <property type="entry name" value="DNA_methylase_N6_adenine_CS"/>
</dbReference>
<dbReference type="PRINTS" id="PR00507">
    <property type="entry name" value="N12N6MTFRASE"/>
</dbReference>
<dbReference type="RefSeq" id="WP_167271727.1">
    <property type="nucleotide sequence ID" value="NZ_JAASQJ010000003.1"/>
</dbReference>
<dbReference type="Proteomes" id="UP001179181">
    <property type="component" value="Unassembled WGS sequence"/>
</dbReference>
<reference evidence="7 8" key="1">
    <citation type="submission" date="2020-03" db="EMBL/GenBank/DDBJ databases">
        <title>Genomic Encyclopedia of Type Strains, Phase IV (KMG-IV): sequencing the most valuable type-strain genomes for metagenomic binning, comparative biology and taxonomic classification.</title>
        <authorList>
            <person name="Goeker M."/>
        </authorList>
    </citation>
    <scope>NUCLEOTIDE SEQUENCE [LARGE SCALE GENOMIC DNA]</scope>
    <source>
        <strain evidence="7 8">DSM 102865</strain>
    </source>
</reference>
<keyword evidence="3" id="KW-0808">Transferase</keyword>
<feature type="domain" description="Type II methyltransferase M.TaqI-like" evidence="6">
    <location>
        <begin position="75"/>
        <end position="217"/>
    </location>
</feature>
<keyword evidence="4" id="KW-0949">S-adenosyl-L-methionine</keyword>
<dbReference type="InterPro" id="IPR011639">
    <property type="entry name" value="MethylTrfase_TaqI-like_dom"/>
</dbReference>
<dbReference type="PANTHER" id="PTHR33841">
    <property type="entry name" value="DNA METHYLTRANSFERASE YEEA-RELATED"/>
    <property type="match status" value="1"/>
</dbReference>
<dbReference type="GO" id="GO:0032259">
    <property type="term" value="P:methylation"/>
    <property type="evidence" value="ECO:0007669"/>
    <property type="project" value="UniProtKB-KW"/>
</dbReference>